<keyword evidence="11" id="KW-0969">Cilium</keyword>
<gene>
    <name evidence="11" type="ORF">PRZ03_19765</name>
</gene>
<keyword evidence="11" id="KW-0282">Flagellum</keyword>
<dbReference type="RefSeq" id="WP_273601924.1">
    <property type="nucleotide sequence ID" value="NZ_JAQQXT010000014.1"/>
</dbReference>
<keyword evidence="5 10" id="KW-1133">Transmembrane helix</keyword>
<dbReference type="InterPro" id="IPR022781">
    <property type="entry name" value="Flagellar_biosynth_FliO"/>
</dbReference>
<evidence type="ECO:0000256" key="2">
    <source>
        <dbReference type="ARBA" id="ARBA00004236"/>
    </source>
</evidence>
<keyword evidence="3" id="KW-1003">Cell membrane</keyword>
<dbReference type="Pfam" id="PF04347">
    <property type="entry name" value="FliO"/>
    <property type="match status" value="1"/>
</dbReference>
<evidence type="ECO:0000313" key="11">
    <source>
        <dbReference type="EMBL" id="MDC8773817.1"/>
    </source>
</evidence>
<accession>A0ABT5KIP4</accession>
<sequence length="133" mass="14150">MNTPLSSSATSSLLPLLWFLAILCLIPLVLWLIKRTPLGASSGSGVMRLVAQMALAPNQRILTVEVGQGDDKRWLVLGVTGQQITTLHVMPPQPEAQPHKNAPAFAQMLSARMSGKSVETASPQSKTGDHGAN</sequence>
<evidence type="ECO:0000256" key="3">
    <source>
        <dbReference type="ARBA" id="ARBA00022475"/>
    </source>
</evidence>
<keyword evidence="7" id="KW-0975">Bacterial flagellum</keyword>
<evidence type="ECO:0000256" key="4">
    <source>
        <dbReference type="ARBA" id="ARBA00022692"/>
    </source>
</evidence>
<comment type="subcellular location">
    <subcellularLocation>
        <location evidence="1">Bacterial flagellum basal body</location>
    </subcellularLocation>
    <subcellularLocation>
        <location evidence="2">Cell membrane</location>
    </subcellularLocation>
</comment>
<evidence type="ECO:0000313" key="12">
    <source>
        <dbReference type="Proteomes" id="UP001221189"/>
    </source>
</evidence>
<dbReference type="InterPro" id="IPR052205">
    <property type="entry name" value="FliO/MopB"/>
</dbReference>
<comment type="caution">
    <text evidence="11">The sequence shown here is derived from an EMBL/GenBank/DDBJ whole genome shotgun (WGS) entry which is preliminary data.</text>
</comment>
<evidence type="ECO:0000256" key="5">
    <source>
        <dbReference type="ARBA" id="ARBA00022989"/>
    </source>
</evidence>
<comment type="similarity">
    <text evidence="8">Belongs to the FliO/MopB family.</text>
</comment>
<evidence type="ECO:0000256" key="7">
    <source>
        <dbReference type="ARBA" id="ARBA00023143"/>
    </source>
</evidence>
<organism evidence="11 12">
    <name type="scientific">Roseateles albus</name>
    <dbReference type="NCBI Taxonomy" id="2987525"/>
    <lineage>
        <taxon>Bacteria</taxon>
        <taxon>Pseudomonadati</taxon>
        <taxon>Pseudomonadota</taxon>
        <taxon>Betaproteobacteria</taxon>
        <taxon>Burkholderiales</taxon>
        <taxon>Sphaerotilaceae</taxon>
        <taxon>Roseateles</taxon>
    </lineage>
</organism>
<evidence type="ECO:0000256" key="1">
    <source>
        <dbReference type="ARBA" id="ARBA00004117"/>
    </source>
</evidence>
<evidence type="ECO:0000256" key="9">
    <source>
        <dbReference type="SAM" id="MobiDB-lite"/>
    </source>
</evidence>
<reference evidence="11 12" key="1">
    <citation type="submission" date="2022-10" db="EMBL/GenBank/DDBJ databases">
        <title>Paucibacter sp. hw1 Genome sequencing.</title>
        <authorList>
            <person name="Park S."/>
        </authorList>
    </citation>
    <scope>NUCLEOTIDE SEQUENCE [LARGE SCALE GENOMIC DNA]</scope>
    <source>
        <strain evidence="12">hw1</strain>
    </source>
</reference>
<keyword evidence="4 10" id="KW-0812">Transmembrane</keyword>
<dbReference type="Proteomes" id="UP001221189">
    <property type="component" value="Unassembled WGS sequence"/>
</dbReference>
<dbReference type="PANTHER" id="PTHR38766">
    <property type="entry name" value="FLAGELLAR PROTEIN FLIO"/>
    <property type="match status" value="1"/>
</dbReference>
<keyword evidence="12" id="KW-1185">Reference proteome</keyword>
<proteinExistence type="inferred from homology"/>
<dbReference type="PANTHER" id="PTHR38766:SF1">
    <property type="entry name" value="FLAGELLAR PROTEIN FLIO"/>
    <property type="match status" value="1"/>
</dbReference>
<name>A0ABT5KIP4_9BURK</name>
<feature type="region of interest" description="Disordered" evidence="9">
    <location>
        <begin position="112"/>
        <end position="133"/>
    </location>
</feature>
<evidence type="ECO:0000256" key="6">
    <source>
        <dbReference type="ARBA" id="ARBA00023136"/>
    </source>
</evidence>
<evidence type="ECO:0000256" key="8">
    <source>
        <dbReference type="ARBA" id="ARBA00037937"/>
    </source>
</evidence>
<protein>
    <submittedName>
        <fullName evidence="11">Flagellar biosynthetic protein FliO</fullName>
    </submittedName>
</protein>
<keyword evidence="11" id="KW-0966">Cell projection</keyword>
<keyword evidence="6 10" id="KW-0472">Membrane</keyword>
<feature type="transmembrane region" description="Helical" evidence="10">
    <location>
        <begin position="12"/>
        <end position="33"/>
    </location>
</feature>
<feature type="compositionally biased region" description="Polar residues" evidence="9">
    <location>
        <begin position="117"/>
        <end position="126"/>
    </location>
</feature>
<evidence type="ECO:0000256" key="10">
    <source>
        <dbReference type="SAM" id="Phobius"/>
    </source>
</evidence>
<dbReference type="EMBL" id="JAQQXT010000014">
    <property type="protein sequence ID" value="MDC8773817.1"/>
    <property type="molecule type" value="Genomic_DNA"/>
</dbReference>